<dbReference type="EMBL" id="LSRQ01000685">
    <property type="protein sequence ID" value="OAY81302.1"/>
    <property type="molecule type" value="Genomic_DNA"/>
</dbReference>
<dbReference type="Proteomes" id="UP000092600">
    <property type="component" value="Unassembled WGS sequence"/>
</dbReference>
<gene>
    <name evidence="3" type="ORF">ACMD2_19979</name>
</gene>
<dbReference type="InterPro" id="IPR011009">
    <property type="entry name" value="Kinase-like_dom_sf"/>
</dbReference>
<dbReference type="InterPro" id="IPR050117">
    <property type="entry name" value="MAPK"/>
</dbReference>
<dbReference type="GO" id="GO:0005524">
    <property type="term" value="F:ATP binding"/>
    <property type="evidence" value="ECO:0007669"/>
    <property type="project" value="UniProtKB-KW"/>
</dbReference>
<keyword evidence="3" id="KW-0808">Transferase</keyword>
<dbReference type="SUPFAM" id="SSF56112">
    <property type="entry name" value="Protein kinase-like (PK-like)"/>
    <property type="match status" value="1"/>
</dbReference>
<dbReference type="STRING" id="4615.A0A199VVN8"/>
<organism evidence="3 4">
    <name type="scientific">Ananas comosus</name>
    <name type="common">Pineapple</name>
    <name type="synonym">Ananas ananas</name>
    <dbReference type="NCBI Taxonomy" id="4615"/>
    <lineage>
        <taxon>Eukaryota</taxon>
        <taxon>Viridiplantae</taxon>
        <taxon>Streptophyta</taxon>
        <taxon>Embryophyta</taxon>
        <taxon>Tracheophyta</taxon>
        <taxon>Spermatophyta</taxon>
        <taxon>Magnoliopsida</taxon>
        <taxon>Liliopsida</taxon>
        <taxon>Poales</taxon>
        <taxon>Bromeliaceae</taxon>
        <taxon>Bromelioideae</taxon>
        <taxon>Ananas</taxon>
    </lineage>
</organism>
<evidence type="ECO:0000313" key="4">
    <source>
        <dbReference type="Proteomes" id="UP000092600"/>
    </source>
</evidence>
<dbReference type="AlphaFoldDB" id="A0A199VVN8"/>
<reference evidence="3 4" key="1">
    <citation type="journal article" date="2016" name="DNA Res.">
        <title>The draft genome of MD-2 pineapple using hybrid error correction of long reads.</title>
        <authorList>
            <person name="Redwan R.M."/>
            <person name="Saidin A."/>
            <person name="Kumar S.V."/>
        </authorList>
    </citation>
    <scope>NUCLEOTIDE SEQUENCE [LARGE SCALE GENOMIC DNA]</scope>
    <source>
        <strain evidence="4">cv. MD2</strain>
        <tissue evidence="3">Leaf</tissue>
    </source>
</reference>
<keyword evidence="3" id="KW-0418">Kinase</keyword>
<dbReference type="GO" id="GO:0016301">
    <property type="term" value="F:kinase activity"/>
    <property type="evidence" value="ECO:0007669"/>
    <property type="project" value="UniProtKB-KW"/>
</dbReference>
<keyword evidence="1" id="KW-0547">Nucleotide-binding</keyword>
<dbReference type="PANTHER" id="PTHR24055">
    <property type="entry name" value="MITOGEN-ACTIVATED PROTEIN KINASE"/>
    <property type="match status" value="1"/>
</dbReference>
<proteinExistence type="predicted"/>
<dbReference type="Gene3D" id="3.30.200.20">
    <property type="entry name" value="Phosphorylase Kinase, domain 1"/>
    <property type="match status" value="1"/>
</dbReference>
<name>A0A199VVN8_ANACO</name>
<evidence type="ECO:0000313" key="3">
    <source>
        <dbReference type="EMBL" id="OAY81302.1"/>
    </source>
</evidence>
<protein>
    <submittedName>
        <fullName evidence="3">Mitogen-activated protein kinase 4</fullName>
    </submittedName>
</protein>
<evidence type="ECO:0000256" key="1">
    <source>
        <dbReference type="ARBA" id="ARBA00022741"/>
    </source>
</evidence>
<comment type="caution">
    <text evidence="3">The sequence shown here is derived from an EMBL/GenBank/DDBJ whole genome shotgun (WGS) entry which is preliminary data.</text>
</comment>
<accession>A0A199VVN8</accession>
<dbReference type="Gene3D" id="1.10.510.10">
    <property type="entry name" value="Transferase(Phosphotransferase) domain 1"/>
    <property type="match status" value="1"/>
</dbReference>
<keyword evidence="2" id="KW-0067">ATP-binding</keyword>
<sequence>MSSLVVSAPELLLNCSEYTAAIDIGQSVHSWRNCYTEPCFLKRLCSSIRLITEPRFLEVIMLGDMCDSSLNTRGNSSALDSHMSSGAVDLLERMLVFDPSKRITVDEALCHPYLHPSRHKRRAVCAAPFNFDFEQPSFTEEDIKELIYRESVKFNPDPVTRKKLSHVHCYMYLPKIVDRTSCYYLLFESVQIASVTRRTGASRPLILLTVCTIGCIFRCFGEA</sequence>
<evidence type="ECO:0000256" key="2">
    <source>
        <dbReference type="ARBA" id="ARBA00022840"/>
    </source>
</evidence>